<evidence type="ECO:0000313" key="3">
    <source>
        <dbReference type="EMBL" id="KAK9915897.1"/>
    </source>
</evidence>
<feature type="compositionally biased region" description="Polar residues" evidence="2">
    <location>
        <begin position="209"/>
        <end position="222"/>
    </location>
</feature>
<reference evidence="3 4" key="1">
    <citation type="journal article" date="2024" name="Nat. Commun.">
        <title>Phylogenomics reveals the evolutionary origins of lichenization in chlorophyte algae.</title>
        <authorList>
            <person name="Puginier C."/>
            <person name="Libourel C."/>
            <person name="Otte J."/>
            <person name="Skaloud P."/>
            <person name="Haon M."/>
            <person name="Grisel S."/>
            <person name="Petersen M."/>
            <person name="Berrin J.G."/>
            <person name="Delaux P.M."/>
            <person name="Dal Grande F."/>
            <person name="Keller J."/>
        </authorList>
    </citation>
    <scope>NUCLEOTIDE SEQUENCE [LARGE SCALE GENOMIC DNA]</scope>
    <source>
        <strain evidence="3 4">SAG 216-7</strain>
    </source>
</reference>
<evidence type="ECO:0008006" key="5">
    <source>
        <dbReference type="Google" id="ProtNLM"/>
    </source>
</evidence>
<organism evidence="3 4">
    <name type="scientific">Coccomyxa subellipsoidea</name>
    <dbReference type="NCBI Taxonomy" id="248742"/>
    <lineage>
        <taxon>Eukaryota</taxon>
        <taxon>Viridiplantae</taxon>
        <taxon>Chlorophyta</taxon>
        <taxon>core chlorophytes</taxon>
        <taxon>Trebouxiophyceae</taxon>
        <taxon>Trebouxiophyceae incertae sedis</taxon>
        <taxon>Coccomyxaceae</taxon>
        <taxon>Coccomyxa</taxon>
    </lineage>
</organism>
<sequence length="531" mass="57904">MPPKDLLVLPPIVEIPLLEDEALKSPRSQDSDFLHFLVELDGGAQELAPTGSAITLHGNKERSESPDFFAAGICEPDLALSRAGSYLSVQQQTSLVPTPWLTFTAGAQPPAVWPAPGLFYQGGHGEGERGGVQDSGHCTAPPTHCLASQVSGVPLQMEKAFPSAATSCGPLLSGSDTSNAGGESPGKELVATSELQTTSEEAGSCSIYEEQSTSVQEQTGSPTKKKSHKTDNWREKNKQHQKAYRKRQKERAVTTELGIFLMSEQATDLENEIERLRKAIQSTTRLVKRAKPAPQDRNKITVAVAWGEGDAPMQLTTGELQAFTVHHMALIWRGLVRNMAVCLPEAEHQPQGRHARRSEVLSAEACALMWAMMDLNPAVMASFLSCDLEQPTQPRCTTLRKWSCILDRLQLSPEQRLALANTRRALLANVGVLLAERKQLVAQAEGVAWVGGIGSSDLEKVVEQMRSNSEAIQLCTFYYISDAYNEILTPLQCARFFHQCYPFGPDILSLMAVAAAAADEPRVQQLLPGQR</sequence>
<comment type="caution">
    <text evidence="3">The sequence shown here is derived from an EMBL/GenBank/DDBJ whole genome shotgun (WGS) entry which is preliminary data.</text>
</comment>
<feature type="region of interest" description="Disordered" evidence="2">
    <location>
        <begin position="172"/>
        <end position="250"/>
    </location>
</feature>
<keyword evidence="4" id="KW-1185">Reference proteome</keyword>
<evidence type="ECO:0000256" key="2">
    <source>
        <dbReference type="SAM" id="MobiDB-lite"/>
    </source>
</evidence>
<proteinExistence type="predicted"/>
<dbReference type="CDD" id="cd14686">
    <property type="entry name" value="bZIP"/>
    <property type="match status" value="1"/>
</dbReference>
<evidence type="ECO:0000313" key="4">
    <source>
        <dbReference type="Proteomes" id="UP001491310"/>
    </source>
</evidence>
<name>A0ABR2YW88_9CHLO</name>
<protein>
    <recommendedName>
        <fullName evidence="5">BZIP domain-containing protein</fullName>
    </recommendedName>
</protein>
<feature type="coiled-coil region" evidence="1">
    <location>
        <begin position="259"/>
        <end position="286"/>
    </location>
</feature>
<accession>A0ABR2YW88</accession>
<dbReference type="EMBL" id="JALJOT010000004">
    <property type="protein sequence ID" value="KAK9915897.1"/>
    <property type="molecule type" value="Genomic_DNA"/>
</dbReference>
<evidence type="ECO:0000256" key="1">
    <source>
        <dbReference type="SAM" id="Coils"/>
    </source>
</evidence>
<dbReference type="Proteomes" id="UP001491310">
    <property type="component" value="Unassembled WGS sequence"/>
</dbReference>
<keyword evidence="1" id="KW-0175">Coiled coil</keyword>
<gene>
    <name evidence="3" type="ORF">WJX75_005754</name>
</gene>
<feature type="compositionally biased region" description="Basic and acidic residues" evidence="2">
    <location>
        <begin position="229"/>
        <end position="238"/>
    </location>
</feature>
<feature type="compositionally biased region" description="Basic residues" evidence="2">
    <location>
        <begin position="239"/>
        <end position="249"/>
    </location>
</feature>